<accession>A0ABT2Y442</accession>
<reference evidence="2" key="1">
    <citation type="submission" date="2022-09" db="EMBL/GenBank/DDBJ databases">
        <title>Novel Mycoplasma species identified in domestic and wild animals.</title>
        <authorList>
            <person name="Volokhov D.V."/>
            <person name="Furtak V.A."/>
            <person name="Zagorodnyaya T.A."/>
        </authorList>
    </citation>
    <scope>NUCLEOTIDE SEQUENCE</scope>
    <source>
        <strain evidence="2">Oakley</strain>
    </source>
</reference>
<dbReference type="InterPro" id="IPR036457">
    <property type="entry name" value="PPM-type-like_dom_sf"/>
</dbReference>
<dbReference type="RefSeq" id="WP_263607629.1">
    <property type="nucleotide sequence ID" value="NZ_JAOVQM010000001.1"/>
</dbReference>
<dbReference type="Proteomes" id="UP001177160">
    <property type="component" value="Unassembled WGS sequence"/>
</dbReference>
<sequence length="360" mass="41073">MSFEVHHYKSIGKKHALEGSVCQDAVDSYQDEHIAITAVADGHGSSQYFRSHLGSQFAVEGTIELLKTFYQVHPNYLDAQKHLENLKLQILVEWNNRVEMDYKQNPIKCEELHHLSEKQQQRINDNYFTAYGTTLLASLWCKQYLLVFRIGDGIIAKMDPSLEVKQLLVDQEEQGGSLTDSMCQEDAYTRMQVEIVDNPNTTALAICSDGVINGFGNLYKFNTYLFKPLLIERFRYDQASMANILNQAVTQIAGAFSSSDDSSLAISYVVPTTSPSLDFYDCEKMRTLLELDNLDQVDIDNQLKLYKTIDNDALLTFTAFIHNQELLNPTERQLRLYQTLVTSHQPLEALVKFTDQVIKE</sequence>
<dbReference type="InterPro" id="IPR001932">
    <property type="entry name" value="PPM-type_phosphatase-like_dom"/>
</dbReference>
<gene>
    <name evidence="2" type="ORF">N7548_01515</name>
</gene>
<dbReference type="SUPFAM" id="SSF81606">
    <property type="entry name" value="PP2C-like"/>
    <property type="match status" value="1"/>
</dbReference>
<proteinExistence type="predicted"/>
<comment type="caution">
    <text evidence="2">The sequence shown here is derived from an EMBL/GenBank/DDBJ whole genome shotgun (WGS) entry which is preliminary data.</text>
</comment>
<evidence type="ECO:0000313" key="2">
    <source>
        <dbReference type="EMBL" id="MCV2231506.1"/>
    </source>
</evidence>
<dbReference type="Gene3D" id="3.60.40.10">
    <property type="entry name" value="PPM-type phosphatase domain"/>
    <property type="match status" value="1"/>
</dbReference>
<feature type="domain" description="PPM-type phosphatase" evidence="1">
    <location>
        <begin position="11"/>
        <end position="234"/>
    </location>
</feature>
<name>A0ABT2Y442_9MOLU</name>
<organism evidence="2 3">
    <name type="scientific">Paracholeplasma manati</name>
    <dbReference type="NCBI Taxonomy" id="591373"/>
    <lineage>
        <taxon>Bacteria</taxon>
        <taxon>Bacillati</taxon>
        <taxon>Mycoplasmatota</taxon>
        <taxon>Mollicutes</taxon>
        <taxon>Acholeplasmatales</taxon>
        <taxon>Acholeplasmataceae</taxon>
        <taxon>Paracholeplasma</taxon>
    </lineage>
</organism>
<protein>
    <submittedName>
        <fullName evidence="2">Protein phosphatase 2C domain-containing protein</fullName>
    </submittedName>
</protein>
<evidence type="ECO:0000313" key="3">
    <source>
        <dbReference type="Proteomes" id="UP001177160"/>
    </source>
</evidence>
<dbReference type="EMBL" id="JAOVQM010000001">
    <property type="protein sequence ID" value="MCV2231506.1"/>
    <property type="molecule type" value="Genomic_DNA"/>
</dbReference>
<evidence type="ECO:0000259" key="1">
    <source>
        <dbReference type="Pfam" id="PF13672"/>
    </source>
</evidence>
<dbReference type="Pfam" id="PF13672">
    <property type="entry name" value="PP2C_2"/>
    <property type="match status" value="1"/>
</dbReference>
<keyword evidence="3" id="KW-1185">Reference proteome</keyword>